<feature type="compositionally biased region" description="Basic and acidic residues" evidence="1">
    <location>
        <begin position="337"/>
        <end position="355"/>
    </location>
</feature>
<feature type="region of interest" description="Disordered" evidence="1">
    <location>
        <begin position="373"/>
        <end position="399"/>
    </location>
</feature>
<dbReference type="InterPro" id="IPR015410">
    <property type="entry name" value="DUF1985"/>
</dbReference>
<gene>
    <name evidence="3" type="ORF">CUMW_217510</name>
</gene>
<proteinExistence type="predicted"/>
<evidence type="ECO:0000313" key="4">
    <source>
        <dbReference type="Proteomes" id="UP000236630"/>
    </source>
</evidence>
<feature type="region of interest" description="Disordered" evidence="1">
    <location>
        <begin position="333"/>
        <end position="355"/>
    </location>
</feature>
<dbReference type="Pfam" id="PF09331">
    <property type="entry name" value="DUF1985"/>
    <property type="match status" value="1"/>
</dbReference>
<dbReference type="AlphaFoldDB" id="A0A2H5QDV0"/>
<accession>A0A2H5QDV0</accession>
<dbReference type="EMBL" id="BDQV01000305">
    <property type="protein sequence ID" value="GAY62405.1"/>
    <property type="molecule type" value="Genomic_DNA"/>
</dbReference>
<dbReference type="PANTHER" id="PTHR48450:SF1">
    <property type="entry name" value="DUF1985 DOMAIN-CONTAINING PROTEIN"/>
    <property type="match status" value="1"/>
</dbReference>
<reference evidence="3 4" key="1">
    <citation type="journal article" date="2017" name="Front. Genet.">
        <title>Draft sequencing of the heterozygous diploid genome of Satsuma (Citrus unshiu Marc.) using a hybrid assembly approach.</title>
        <authorList>
            <person name="Shimizu T."/>
            <person name="Tanizawa Y."/>
            <person name="Mochizuki T."/>
            <person name="Nagasaki H."/>
            <person name="Yoshioka T."/>
            <person name="Toyoda A."/>
            <person name="Fujiyama A."/>
            <person name="Kaminuma E."/>
            <person name="Nakamura Y."/>
        </authorList>
    </citation>
    <scope>NUCLEOTIDE SEQUENCE [LARGE SCALE GENOMIC DNA]</scope>
    <source>
        <strain evidence="4">cv. Miyagawa wase</strain>
    </source>
</reference>
<sequence length="485" mass="56829">MAKSESPDIEVGKMYFRYADHFPGRISSMCMLSSVVKAIEEKLTKRQLSMFKKDIFGHFLECRSFPFSGVILHNLLLRQVAHEEDSREDQLWFQIGKHLIHLSIVEWCLVTGLSFGVDTNEKNDEMEQRLRNTYFGGVHRKINVKQFDAVFKELNFEEIDDMDALKIAMFYFADRVLNARKNHCQINFDWLDQVDDIQYFRKRPWGLLSWEMIYESLDNALFEKDEKFKKTRLKNPDHNIEKYNLYGFTLGFMKQSEGYHQHGRQNESKIPAILQWKPMASSRINFAETDFLQTLEPNSKESSRKYWLSVKDYLPSIPDWVHKHQPSINAMPSVTRQSDEHDDHDDIPNPIPEQRHDTFEQRHDAFEQRHDTFEDEVAVDDQQQTDNSDDARDSEDQSSLMITYRRRLIEIDRNGEDKNVPEVTHPNHEACIDSEYEWCKSAERMEDSSGFLSLIVVQLDIRSSAGTSAPRIILSIILGHASMDG</sequence>
<feature type="domain" description="DUF1985" evidence="2">
    <location>
        <begin position="76"/>
        <end position="215"/>
    </location>
</feature>
<dbReference type="PANTHER" id="PTHR48450">
    <property type="entry name" value="DUF1985 DOMAIN-CONTAINING PROTEIN"/>
    <property type="match status" value="1"/>
</dbReference>
<dbReference type="Proteomes" id="UP000236630">
    <property type="component" value="Unassembled WGS sequence"/>
</dbReference>
<name>A0A2H5QDV0_CITUN</name>
<evidence type="ECO:0000259" key="2">
    <source>
        <dbReference type="Pfam" id="PF09331"/>
    </source>
</evidence>
<organism evidence="3 4">
    <name type="scientific">Citrus unshiu</name>
    <name type="common">Satsuma mandarin</name>
    <name type="synonym">Citrus nobilis var. unshiu</name>
    <dbReference type="NCBI Taxonomy" id="55188"/>
    <lineage>
        <taxon>Eukaryota</taxon>
        <taxon>Viridiplantae</taxon>
        <taxon>Streptophyta</taxon>
        <taxon>Embryophyta</taxon>
        <taxon>Tracheophyta</taxon>
        <taxon>Spermatophyta</taxon>
        <taxon>Magnoliopsida</taxon>
        <taxon>eudicotyledons</taxon>
        <taxon>Gunneridae</taxon>
        <taxon>Pentapetalae</taxon>
        <taxon>rosids</taxon>
        <taxon>malvids</taxon>
        <taxon>Sapindales</taxon>
        <taxon>Rutaceae</taxon>
        <taxon>Aurantioideae</taxon>
        <taxon>Citrus</taxon>
    </lineage>
</organism>
<keyword evidence="4" id="KW-1185">Reference proteome</keyword>
<protein>
    <recommendedName>
        <fullName evidence="2">DUF1985 domain-containing protein</fullName>
    </recommendedName>
</protein>
<comment type="caution">
    <text evidence="3">The sequence shown here is derived from an EMBL/GenBank/DDBJ whole genome shotgun (WGS) entry which is preliminary data.</text>
</comment>
<evidence type="ECO:0000313" key="3">
    <source>
        <dbReference type="EMBL" id="GAY62405.1"/>
    </source>
</evidence>
<evidence type="ECO:0000256" key="1">
    <source>
        <dbReference type="SAM" id="MobiDB-lite"/>
    </source>
</evidence>